<dbReference type="EMBL" id="FOQG01000001">
    <property type="protein sequence ID" value="SFH61828.1"/>
    <property type="molecule type" value="Genomic_DNA"/>
</dbReference>
<name>A0A1I3BHS1_9ACTN</name>
<proteinExistence type="predicted"/>
<feature type="transmembrane region" description="Helical" evidence="1">
    <location>
        <begin position="88"/>
        <end position="107"/>
    </location>
</feature>
<feature type="transmembrane region" description="Helical" evidence="1">
    <location>
        <begin position="7"/>
        <end position="27"/>
    </location>
</feature>
<evidence type="ECO:0000313" key="3">
    <source>
        <dbReference type="Proteomes" id="UP000198649"/>
    </source>
</evidence>
<dbReference type="OrthoDB" id="4862521at2"/>
<keyword evidence="1" id="KW-0472">Membrane</keyword>
<feature type="transmembrane region" description="Helical" evidence="1">
    <location>
        <begin position="39"/>
        <end position="61"/>
    </location>
</feature>
<evidence type="ECO:0000313" key="2">
    <source>
        <dbReference type="EMBL" id="SFH61828.1"/>
    </source>
</evidence>
<gene>
    <name evidence="2" type="ORF">SAMN05216561_101145</name>
</gene>
<sequence>MLITLRTVVLSVASTLFFFALALYFVLGTSETAYDVPPAWLIGGQVVGALAIHLLLSAVGYRTPAIEPGTPPDQAATRSAAAFSSTTILRMVLSESIAIVSVAAAFIVTQGEYVAYLTGALLALVLLAFHAFPRERTISKVQASLEREGAASYLREKLGAPPQQAGPIHRL</sequence>
<evidence type="ECO:0000256" key="1">
    <source>
        <dbReference type="SAM" id="Phobius"/>
    </source>
</evidence>
<keyword evidence="1" id="KW-1133">Transmembrane helix</keyword>
<accession>A0A1I3BHS1</accession>
<dbReference type="STRING" id="1005945.SAMN05216561_101145"/>
<organism evidence="2 3">
    <name type="scientific">Nocardioides psychrotolerans</name>
    <dbReference type="NCBI Taxonomy" id="1005945"/>
    <lineage>
        <taxon>Bacteria</taxon>
        <taxon>Bacillati</taxon>
        <taxon>Actinomycetota</taxon>
        <taxon>Actinomycetes</taxon>
        <taxon>Propionibacteriales</taxon>
        <taxon>Nocardioidaceae</taxon>
        <taxon>Nocardioides</taxon>
    </lineage>
</organism>
<keyword evidence="1" id="KW-0812">Transmembrane</keyword>
<dbReference type="RefSeq" id="WP_091109586.1">
    <property type="nucleotide sequence ID" value="NZ_BKAF01000001.1"/>
</dbReference>
<dbReference type="AlphaFoldDB" id="A0A1I3BHS1"/>
<reference evidence="2 3" key="1">
    <citation type="submission" date="2016-10" db="EMBL/GenBank/DDBJ databases">
        <authorList>
            <person name="de Groot N.N."/>
        </authorList>
    </citation>
    <scope>NUCLEOTIDE SEQUENCE [LARGE SCALE GENOMIC DNA]</scope>
    <source>
        <strain evidence="2 3">CGMCC 1.11156</strain>
    </source>
</reference>
<protein>
    <submittedName>
        <fullName evidence="2">Uncharacterized protein</fullName>
    </submittedName>
</protein>
<feature type="transmembrane region" description="Helical" evidence="1">
    <location>
        <begin position="113"/>
        <end position="132"/>
    </location>
</feature>
<dbReference type="Proteomes" id="UP000198649">
    <property type="component" value="Unassembled WGS sequence"/>
</dbReference>
<keyword evidence="3" id="KW-1185">Reference proteome</keyword>